<dbReference type="AlphaFoldDB" id="A0A931F7R0"/>
<keyword evidence="9" id="KW-1185">Reference proteome</keyword>
<evidence type="ECO:0000259" key="5">
    <source>
        <dbReference type="Pfam" id="PF02650"/>
    </source>
</evidence>
<comment type="function">
    <text evidence="4">Involved in cell division and chromosome segregation.</text>
</comment>
<name>A0A931F7R0_9FIRM</name>
<evidence type="ECO:0000256" key="4">
    <source>
        <dbReference type="HAMAP-Rule" id="MF_01420"/>
    </source>
</evidence>
<comment type="similarity">
    <text evidence="4">Belongs to the WhiA family.</text>
</comment>
<dbReference type="SUPFAM" id="SSF55608">
    <property type="entry name" value="Homing endonucleases"/>
    <property type="match status" value="1"/>
</dbReference>
<reference evidence="8" key="1">
    <citation type="submission" date="2020-11" db="EMBL/GenBank/DDBJ databases">
        <title>Halonatronomonas betainensis gen. nov., sp. nov. a novel haloalkaliphilic representative of the family Halanaerobiacae capable of betaine degradation.</title>
        <authorList>
            <person name="Boltyanskaya Y."/>
            <person name="Kevbrin V."/>
            <person name="Detkova E."/>
            <person name="Grouzdev D.S."/>
            <person name="Koziaeva V."/>
            <person name="Zhilina T."/>
        </authorList>
    </citation>
    <scope>NUCLEOTIDE SEQUENCE</scope>
    <source>
        <strain evidence="8">Z-7014</strain>
    </source>
</reference>
<dbReference type="NCBIfam" id="TIGR00647">
    <property type="entry name" value="DNA_bind_WhiA"/>
    <property type="match status" value="1"/>
</dbReference>
<dbReference type="Pfam" id="PF14527">
    <property type="entry name" value="LAGLIDADG_WhiA"/>
    <property type="match status" value="1"/>
</dbReference>
<dbReference type="EMBL" id="JADPIE010000001">
    <property type="protein sequence ID" value="MBF8435748.1"/>
    <property type="molecule type" value="Genomic_DNA"/>
</dbReference>
<dbReference type="RefSeq" id="WP_270452418.1">
    <property type="nucleotide sequence ID" value="NZ_JADPIE010000001.1"/>
</dbReference>
<dbReference type="GO" id="GO:0003677">
    <property type="term" value="F:DNA binding"/>
    <property type="evidence" value="ECO:0007669"/>
    <property type="project" value="UniProtKB-UniRule"/>
</dbReference>
<dbReference type="Gene3D" id="3.10.28.10">
    <property type="entry name" value="Homing endonucleases"/>
    <property type="match status" value="1"/>
</dbReference>
<dbReference type="HAMAP" id="MF_01420">
    <property type="entry name" value="HTH_type_WhiA"/>
    <property type="match status" value="1"/>
</dbReference>
<sequence>MSFTDEVKHELIRYENQTFKERKSEFAALLRITGSISIINKKLSVQLKLNYGDLARLIYRWLKNNYQLELEIIVRKNTTLKKEQYYELNLPPQDGIDELLADLGIFDKDRGLDFSIKPEFLQADSSGRAYLRGLFIGGGSINHPRSGYHLEFRCEHYAQAKDLIKLLSLFDISAKMVDHKDRYMVYLKDFESITKLLNLIGAQQSQLKMEDTKILREIKNDVNRKLNFETANLDKTVEAAMRQIEDIELIEQEIGLINLTSSLQEIARLRMKNPYASIKELGEKLDPPLSKSGVNHRLRRLHKKAEKIRGNN</sequence>
<feature type="domain" description="Sporulation regulator WhiA C-terminal" evidence="5">
    <location>
        <begin position="222"/>
        <end position="303"/>
    </location>
</feature>
<dbReference type="InterPro" id="IPR027434">
    <property type="entry name" value="Homing_endonucl"/>
</dbReference>
<dbReference type="GO" id="GO:0043937">
    <property type="term" value="P:regulation of sporulation"/>
    <property type="evidence" value="ECO:0007669"/>
    <property type="project" value="InterPro"/>
</dbReference>
<keyword evidence="1 4" id="KW-0132">Cell division</keyword>
<dbReference type="Proteomes" id="UP000621436">
    <property type="component" value="Unassembled WGS sequence"/>
</dbReference>
<dbReference type="Pfam" id="PF02650">
    <property type="entry name" value="HTH_WhiA"/>
    <property type="match status" value="1"/>
</dbReference>
<dbReference type="InterPro" id="IPR023054">
    <property type="entry name" value="Sporulation_regulator_WhiA_C"/>
</dbReference>
<comment type="caution">
    <text evidence="8">The sequence shown here is derived from an EMBL/GenBank/DDBJ whole genome shotgun (WGS) entry which is preliminary data.</text>
</comment>
<dbReference type="InterPro" id="IPR039518">
    <property type="entry name" value="WhiA_LAGLIDADG_dom"/>
</dbReference>
<organism evidence="8 9">
    <name type="scientific">Halonatronomonas betaini</name>
    <dbReference type="NCBI Taxonomy" id="2778430"/>
    <lineage>
        <taxon>Bacteria</taxon>
        <taxon>Bacillati</taxon>
        <taxon>Bacillota</taxon>
        <taxon>Clostridia</taxon>
        <taxon>Halanaerobiales</taxon>
        <taxon>Halarsenatibacteraceae</taxon>
        <taxon>Halonatronomonas</taxon>
    </lineage>
</organism>
<evidence type="ECO:0000313" key="9">
    <source>
        <dbReference type="Proteomes" id="UP000621436"/>
    </source>
</evidence>
<evidence type="ECO:0000256" key="2">
    <source>
        <dbReference type="ARBA" id="ARBA00023125"/>
    </source>
</evidence>
<evidence type="ECO:0000256" key="1">
    <source>
        <dbReference type="ARBA" id="ARBA00022618"/>
    </source>
</evidence>
<keyword evidence="3 4" id="KW-0131">Cell cycle</keyword>
<feature type="domain" description="WhiA LAGLIDADG-like" evidence="7">
    <location>
        <begin position="128"/>
        <end position="219"/>
    </location>
</feature>
<dbReference type="Pfam" id="PF10298">
    <property type="entry name" value="WhiA_N"/>
    <property type="match status" value="1"/>
</dbReference>
<dbReference type="PANTHER" id="PTHR37307">
    <property type="entry name" value="CELL DIVISION PROTEIN WHIA-RELATED"/>
    <property type="match status" value="1"/>
</dbReference>
<protein>
    <recommendedName>
        <fullName evidence="4">Probable cell division protein WhiA</fullName>
    </recommendedName>
</protein>
<evidence type="ECO:0000259" key="7">
    <source>
        <dbReference type="Pfam" id="PF14527"/>
    </source>
</evidence>
<dbReference type="PANTHER" id="PTHR37307:SF1">
    <property type="entry name" value="CELL DIVISION PROTEIN WHIA-RELATED"/>
    <property type="match status" value="1"/>
</dbReference>
<dbReference type="GO" id="GO:0051301">
    <property type="term" value="P:cell division"/>
    <property type="evidence" value="ECO:0007669"/>
    <property type="project" value="UniProtKB-UniRule"/>
</dbReference>
<dbReference type="InterPro" id="IPR003802">
    <property type="entry name" value="Sporulation_regulator_WhiA"/>
</dbReference>
<evidence type="ECO:0000313" key="8">
    <source>
        <dbReference type="EMBL" id="MBF8435748.1"/>
    </source>
</evidence>
<keyword evidence="2 4" id="KW-0238">DNA-binding</keyword>
<accession>A0A931F7R0</accession>
<dbReference type="InterPro" id="IPR018478">
    <property type="entry name" value="Sporu_reg_WhiA_N_dom"/>
</dbReference>
<gene>
    <name evidence="4 8" type="primary">whiA</name>
    <name evidence="8" type="ORF">I0Q91_01520</name>
</gene>
<proteinExistence type="inferred from homology"/>
<evidence type="ECO:0000259" key="6">
    <source>
        <dbReference type="Pfam" id="PF10298"/>
    </source>
</evidence>
<evidence type="ECO:0000256" key="3">
    <source>
        <dbReference type="ARBA" id="ARBA00023306"/>
    </source>
</evidence>
<feature type="domain" description="Sporulation transcription regulator WhiA N-terminal" evidence="6">
    <location>
        <begin position="20"/>
        <end position="105"/>
    </location>
</feature>